<protein>
    <recommendedName>
        <fullName evidence="2">TERF1-interacting nuclear factor 2 N-terminal domain-containing protein</fullName>
    </recommendedName>
</protein>
<dbReference type="InterPro" id="IPR039098">
    <property type="entry name" value="TINF2"/>
</dbReference>
<dbReference type="Proteomes" id="UP001219934">
    <property type="component" value="Unassembled WGS sequence"/>
</dbReference>
<dbReference type="GO" id="GO:0042162">
    <property type="term" value="F:telomeric DNA binding"/>
    <property type="evidence" value="ECO:0007669"/>
    <property type="project" value="TreeGrafter"/>
</dbReference>
<evidence type="ECO:0000259" key="2">
    <source>
        <dbReference type="Pfam" id="PF14973"/>
    </source>
</evidence>
<feature type="compositionally biased region" description="Low complexity" evidence="1">
    <location>
        <begin position="725"/>
        <end position="736"/>
    </location>
</feature>
<proteinExistence type="predicted"/>
<feature type="region of interest" description="Disordered" evidence="1">
    <location>
        <begin position="608"/>
        <end position="684"/>
    </location>
</feature>
<dbReference type="PANTHER" id="PTHR15512:SF0">
    <property type="entry name" value="TERF1-INTERACTING NUCLEAR FACTOR 2"/>
    <property type="match status" value="1"/>
</dbReference>
<feature type="compositionally biased region" description="Low complexity" evidence="1">
    <location>
        <begin position="628"/>
        <end position="645"/>
    </location>
</feature>
<accession>A0AAD6B896</accession>
<dbReference type="PANTHER" id="PTHR15512">
    <property type="entry name" value="TERF1-INTERACTING NUCLEAR FACTOR 2"/>
    <property type="match status" value="1"/>
</dbReference>
<feature type="compositionally biased region" description="Low complexity" evidence="1">
    <location>
        <begin position="761"/>
        <end position="770"/>
    </location>
</feature>
<evidence type="ECO:0000256" key="1">
    <source>
        <dbReference type="SAM" id="MobiDB-lite"/>
    </source>
</evidence>
<feature type="region of interest" description="Disordered" evidence="1">
    <location>
        <begin position="316"/>
        <end position="342"/>
    </location>
</feature>
<feature type="compositionally biased region" description="Polar residues" evidence="1">
    <location>
        <begin position="440"/>
        <end position="461"/>
    </location>
</feature>
<keyword evidence="4" id="KW-1185">Reference proteome</keyword>
<dbReference type="GO" id="GO:1904356">
    <property type="term" value="P:regulation of telomere maintenance via telomere lengthening"/>
    <property type="evidence" value="ECO:0007669"/>
    <property type="project" value="TreeGrafter"/>
</dbReference>
<name>A0AAD6B896_9TELE</name>
<dbReference type="GO" id="GO:0070187">
    <property type="term" value="C:shelterin complex"/>
    <property type="evidence" value="ECO:0007669"/>
    <property type="project" value="InterPro"/>
</dbReference>
<feature type="compositionally biased region" description="Basic and acidic residues" evidence="1">
    <location>
        <begin position="328"/>
        <end position="341"/>
    </location>
</feature>
<feature type="domain" description="TERF1-interacting nuclear factor 2 N-terminal" evidence="2">
    <location>
        <begin position="73"/>
        <end position="215"/>
    </location>
</feature>
<feature type="region of interest" description="Disordered" evidence="1">
    <location>
        <begin position="724"/>
        <end position="776"/>
    </location>
</feature>
<dbReference type="GO" id="GO:0016233">
    <property type="term" value="P:telomere capping"/>
    <property type="evidence" value="ECO:0007669"/>
    <property type="project" value="InterPro"/>
</dbReference>
<dbReference type="InterPro" id="IPR029400">
    <property type="entry name" value="TINF2_N"/>
</dbReference>
<reference evidence="3" key="1">
    <citation type="submission" date="2022-11" db="EMBL/GenBank/DDBJ databases">
        <title>Chromosome-level genome of Pogonophryne albipinna.</title>
        <authorList>
            <person name="Jo E."/>
        </authorList>
    </citation>
    <scope>NUCLEOTIDE SEQUENCE</scope>
    <source>
        <strain evidence="3">SGF0006</strain>
        <tissue evidence="3">Muscle</tissue>
    </source>
</reference>
<feature type="region of interest" description="Disordered" evidence="1">
    <location>
        <begin position="410"/>
        <end position="481"/>
    </location>
</feature>
<comment type="caution">
    <text evidence="3">The sequence shown here is derived from an EMBL/GenBank/DDBJ whole genome shotgun (WGS) entry which is preliminary data.</text>
</comment>
<feature type="compositionally biased region" description="Acidic residues" evidence="1">
    <location>
        <begin position="745"/>
        <end position="754"/>
    </location>
</feature>
<evidence type="ECO:0000313" key="3">
    <source>
        <dbReference type="EMBL" id="KAJ4938568.1"/>
    </source>
</evidence>
<gene>
    <name evidence="3" type="ORF">JOQ06_003181</name>
</gene>
<dbReference type="EMBL" id="JAPTMU010000009">
    <property type="protein sequence ID" value="KAJ4938568.1"/>
    <property type="molecule type" value="Genomic_DNA"/>
</dbReference>
<evidence type="ECO:0000313" key="4">
    <source>
        <dbReference type="Proteomes" id="UP001219934"/>
    </source>
</evidence>
<organism evidence="3 4">
    <name type="scientific">Pogonophryne albipinna</name>
    <dbReference type="NCBI Taxonomy" id="1090488"/>
    <lineage>
        <taxon>Eukaryota</taxon>
        <taxon>Metazoa</taxon>
        <taxon>Chordata</taxon>
        <taxon>Craniata</taxon>
        <taxon>Vertebrata</taxon>
        <taxon>Euteleostomi</taxon>
        <taxon>Actinopterygii</taxon>
        <taxon>Neopterygii</taxon>
        <taxon>Teleostei</taxon>
        <taxon>Neoteleostei</taxon>
        <taxon>Acanthomorphata</taxon>
        <taxon>Eupercaria</taxon>
        <taxon>Perciformes</taxon>
        <taxon>Notothenioidei</taxon>
        <taxon>Pogonophryne</taxon>
    </lineage>
</organism>
<dbReference type="Pfam" id="PF14973">
    <property type="entry name" value="TINF2_N"/>
    <property type="match status" value="1"/>
</dbReference>
<sequence length="799" mass="89131">MEGRGPCSLMEGRDPCSLTCPRGPLWIIEFVWAHRMMDIQQVVDPSSWPDVGSQPLSMEDPWRLRVSSAHVYSIVKSRDTQHFERALNFLEDTHRLLPSLVTPIKHMKVMFGLKTLLIMWMLTERRGMVETVCKICKFFPSKLPQYQDQCSQHERFLMRKNHVEFKALAQTLAMDKDKREDYITNHMEEQYGEHYAQKVEDRLLHYLQQLETVLPGDTHIDKILKKASPVTEEEKLLLEVITSDSKSIAANLKKLLHCDVALCRRATTPQSSAHGKNGMESSKLSGSVLHVSASKDLHESMEAKTSLQNPPVVLQRGGAEEDGAVSLKNEDDTDVSRRQTEESVEFVMRVGEDISDREMSWSSSGGVQEAPPSPQFCSKHQRWVESILQQCPEECSEELQDNVSLSPLLFQSPSSNTTSQDFTPSGLIPSPFDQELPPSETFTHLQTASQPANPEQSSAPPGSSADPVLLPSPRDTRLPPHLTPAVRLLDIASFRRFCHFSKPHQAPFHPSTLSPNQQDACCSSLQVPTSPRCRTSGNNASARGAMQDSLLVQHAPQNTTHQVLTAPGSQHASTSTSCQPPLKQSFSKLSRKYRWPCINSRASPVLDRLNQNTCPTVPELSVPRPPTEETSSAASPSSSQPVVPQNSFKPPAQNAIHVQPSYSTVVVSSPPPPEAPVVRVESSRVRRDGLRLSLHSQAVLLQSRLLQPCVPLSRLSAQECYRMTGWRSSSRGSESGVRGRHDDNGREEEEEEGSFDPNILYSSYSSSSADDSMDPDYKPCLKKRRLLLEYETARTMGHT</sequence>
<dbReference type="CDD" id="cd11657">
    <property type="entry name" value="TIN2_N"/>
    <property type="match status" value="1"/>
</dbReference>
<dbReference type="AlphaFoldDB" id="A0AAD6B896"/>